<name>A0A1H9TTK8_9SPHI</name>
<gene>
    <name evidence="1" type="ORF">SAMN04488023_12476</name>
</gene>
<dbReference type="RefSeq" id="WP_090886581.1">
    <property type="nucleotide sequence ID" value="NZ_FOGG01000024.1"/>
</dbReference>
<sequence>MENKKPGEIVKEYDVRAIERVSLAFTRLMEMGKIKNLFNFCQTHDIDRRNFERMRNQKLGSPSIYLLNVLRVNYGVSLDWLITGKGNWLV</sequence>
<evidence type="ECO:0008006" key="3">
    <source>
        <dbReference type="Google" id="ProtNLM"/>
    </source>
</evidence>
<dbReference type="AlphaFoldDB" id="A0A1H9TTK8"/>
<reference evidence="1 2" key="1">
    <citation type="submission" date="2016-10" db="EMBL/GenBank/DDBJ databases">
        <authorList>
            <person name="de Groot N.N."/>
        </authorList>
    </citation>
    <scope>NUCLEOTIDE SEQUENCE [LARGE SCALE GENOMIC DNA]</scope>
    <source>
        <strain evidence="1 2">DSM 18610</strain>
    </source>
</reference>
<dbReference type="Proteomes" id="UP000199572">
    <property type="component" value="Unassembled WGS sequence"/>
</dbReference>
<evidence type="ECO:0000313" key="2">
    <source>
        <dbReference type="Proteomes" id="UP000199572"/>
    </source>
</evidence>
<dbReference type="OrthoDB" id="1273881at2"/>
<proteinExistence type="predicted"/>
<organism evidence="1 2">
    <name type="scientific">Pedobacter rhizosphaerae</name>
    <dbReference type="NCBI Taxonomy" id="390241"/>
    <lineage>
        <taxon>Bacteria</taxon>
        <taxon>Pseudomonadati</taxon>
        <taxon>Bacteroidota</taxon>
        <taxon>Sphingobacteriia</taxon>
        <taxon>Sphingobacteriales</taxon>
        <taxon>Sphingobacteriaceae</taxon>
        <taxon>Pedobacter</taxon>
    </lineage>
</organism>
<keyword evidence="2" id="KW-1185">Reference proteome</keyword>
<protein>
    <recommendedName>
        <fullName evidence="3">Bacteriophage CI repressor helix-turn-helix domain-containing protein</fullName>
    </recommendedName>
</protein>
<dbReference type="EMBL" id="FOGG01000024">
    <property type="protein sequence ID" value="SES00337.1"/>
    <property type="molecule type" value="Genomic_DNA"/>
</dbReference>
<evidence type="ECO:0000313" key="1">
    <source>
        <dbReference type="EMBL" id="SES00337.1"/>
    </source>
</evidence>
<accession>A0A1H9TTK8</accession>